<dbReference type="EMBL" id="LT629758">
    <property type="protein sequence ID" value="SDT49673.1"/>
    <property type="molecule type" value="Genomic_DNA"/>
</dbReference>
<evidence type="ECO:0000313" key="3">
    <source>
        <dbReference type="Proteomes" id="UP000198688"/>
    </source>
</evidence>
<dbReference type="Proteomes" id="UP000198688">
    <property type="component" value="Chromosome I"/>
</dbReference>
<gene>
    <name evidence="2" type="ORF">SAMN04489716_4110</name>
</gene>
<keyword evidence="1" id="KW-1133">Transmembrane helix</keyword>
<sequence>MVNLIRAELLKLLGLPTAWVGLALGTLVAPLLTLLNAGPVQAAIEDGSYGSTADLAYNSIQIGMLGAVILGVVVVSSEYTPTGEDSPDGRQLITTLLAAPRRPRLIAAKGIALTLVVAVQGTITAVVTLLLVEAEHGGFHPVAEPLRVAAAVLDWMLLGLLSYALTLIFRNGIVTLTLLIVNASVVSVSWLLMKVTPLGAYLPDIVGKHMYLSEFGDVRIHPVTAGLVMLAWVAGLLALAVRVSQRRQA</sequence>
<keyword evidence="1" id="KW-0472">Membrane</keyword>
<dbReference type="RefSeq" id="WP_092546119.1">
    <property type="nucleotide sequence ID" value="NZ_BOMJ01000015.1"/>
</dbReference>
<accession>A0A1H2AUT0</accession>
<keyword evidence="3" id="KW-1185">Reference proteome</keyword>
<feature type="transmembrane region" description="Helical" evidence="1">
    <location>
        <begin position="220"/>
        <end position="241"/>
    </location>
</feature>
<dbReference type="Pfam" id="PF12730">
    <property type="entry name" value="ABC2_membrane_4"/>
    <property type="match status" value="1"/>
</dbReference>
<dbReference type="AlphaFoldDB" id="A0A1H2AUT0"/>
<name>A0A1H2AUT0_9ACTN</name>
<feature type="transmembrane region" description="Helical" evidence="1">
    <location>
        <begin position="176"/>
        <end position="193"/>
    </location>
</feature>
<feature type="transmembrane region" description="Helical" evidence="1">
    <location>
        <begin position="111"/>
        <end position="132"/>
    </location>
</feature>
<evidence type="ECO:0000313" key="2">
    <source>
        <dbReference type="EMBL" id="SDT49673.1"/>
    </source>
</evidence>
<evidence type="ECO:0000256" key="1">
    <source>
        <dbReference type="SAM" id="Phobius"/>
    </source>
</evidence>
<dbReference type="STRING" id="113562.SAMN04489716_4110"/>
<feature type="transmembrane region" description="Helical" evidence="1">
    <location>
        <begin position="55"/>
        <end position="75"/>
    </location>
</feature>
<organism evidence="2 3">
    <name type="scientific">Actinoplanes derwentensis</name>
    <dbReference type="NCBI Taxonomy" id="113562"/>
    <lineage>
        <taxon>Bacteria</taxon>
        <taxon>Bacillati</taxon>
        <taxon>Actinomycetota</taxon>
        <taxon>Actinomycetes</taxon>
        <taxon>Micromonosporales</taxon>
        <taxon>Micromonosporaceae</taxon>
        <taxon>Actinoplanes</taxon>
    </lineage>
</organism>
<protein>
    <submittedName>
        <fullName evidence="2">ABC-2 family transporter protein</fullName>
    </submittedName>
</protein>
<proteinExistence type="predicted"/>
<dbReference type="OrthoDB" id="3294220at2"/>
<keyword evidence="1" id="KW-0812">Transmembrane</keyword>
<reference evidence="2 3" key="1">
    <citation type="submission" date="2016-10" db="EMBL/GenBank/DDBJ databases">
        <authorList>
            <person name="de Groot N.N."/>
        </authorList>
    </citation>
    <scope>NUCLEOTIDE SEQUENCE [LARGE SCALE GENOMIC DNA]</scope>
    <source>
        <strain evidence="2 3">DSM 43941</strain>
    </source>
</reference>
<feature type="transmembrane region" description="Helical" evidence="1">
    <location>
        <begin position="152"/>
        <end position="169"/>
    </location>
</feature>
<feature type="transmembrane region" description="Helical" evidence="1">
    <location>
        <begin position="12"/>
        <end position="35"/>
    </location>
</feature>